<accession>A0A1H1RBC4</accession>
<dbReference type="CDD" id="cd03221">
    <property type="entry name" value="ABCF_EF-3"/>
    <property type="match status" value="1"/>
</dbReference>
<evidence type="ECO:0000259" key="5">
    <source>
        <dbReference type="PROSITE" id="PS50893"/>
    </source>
</evidence>
<dbReference type="PROSITE" id="PS50893">
    <property type="entry name" value="ABC_TRANSPORTER_2"/>
    <property type="match status" value="2"/>
</dbReference>
<dbReference type="Proteomes" id="UP000199700">
    <property type="component" value="Chromosome"/>
</dbReference>
<feature type="region of interest" description="Disordered" evidence="4">
    <location>
        <begin position="289"/>
        <end position="314"/>
    </location>
</feature>
<dbReference type="InterPro" id="IPR027417">
    <property type="entry name" value="P-loop_NTPase"/>
</dbReference>
<organism evidence="6 7">
    <name type="scientific">Brevibacterium sandarakinum</name>
    <dbReference type="NCBI Taxonomy" id="629680"/>
    <lineage>
        <taxon>Bacteria</taxon>
        <taxon>Bacillati</taxon>
        <taxon>Actinomycetota</taxon>
        <taxon>Actinomycetes</taxon>
        <taxon>Micrococcales</taxon>
        <taxon>Brevibacteriaceae</taxon>
        <taxon>Brevibacterium</taxon>
    </lineage>
</organism>
<keyword evidence="2" id="KW-0547">Nucleotide-binding</keyword>
<dbReference type="InterPro" id="IPR003593">
    <property type="entry name" value="AAA+_ATPase"/>
</dbReference>
<dbReference type="InterPro" id="IPR050611">
    <property type="entry name" value="ABCF"/>
</dbReference>
<evidence type="ECO:0000256" key="2">
    <source>
        <dbReference type="ARBA" id="ARBA00022741"/>
    </source>
</evidence>
<gene>
    <name evidence="6" type="ORF">SAMN04489751_1766</name>
</gene>
<dbReference type="SMART" id="SM00382">
    <property type="entry name" value="AAA"/>
    <property type="match status" value="2"/>
</dbReference>
<dbReference type="Gene3D" id="3.40.50.300">
    <property type="entry name" value="P-loop containing nucleotide triphosphate hydrolases"/>
    <property type="match status" value="2"/>
</dbReference>
<feature type="domain" description="ABC transporter" evidence="5">
    <location>
        <begin position="20"/>
        <end position="268"/>
    </location>
</feature>
<dbReference type="GO" id="GO:0016887">
    <property type="term" value="F:ATP hydrolysis activity"/>
    <property type="evidence" value="ECO:0007669"/>
    <property type="project" value="InterPro"/>
</dbReference>
<dbReference type="OrthoDB" id="3239744at2"/>
<dbReference type="PROSITE" id="PS00211">
    <property type="entry name" value="ABC_TRANSPORTER_1"/>
    <property type="match status" value="1"/>
</dbReference>
<sequence>MPITSSLRNRTLPAGSAAHIRAEGLHVALGGRTILDRVDVTISAGSRLAIVGENGRGKTTLLHTLAGALTPDRGTVVRAGTVAVIEQDLDADNDRTVGDLIDDAICEERAALEALESATEQMARGVVGADDAYAEALELSIRLDAWDAERRIDIALEGLNACTDRHRTLLSLSVGQRYRVRLAMVLGANTDLLLLDEPTNHLDAAALEYLTGCLRDHPGGIAVVSHDRALLRDVASTFIDLDPSRDGLPQTYAGGYEGWLEGRRRDRERWEQDYAAEVAEHARLTQAAEDARGRLSTGWRPPKGTGKHQRATRADGIVRAFNRRTEDLEAHRVTVPQPPMRLRWPESRTRVGSRIVAADDITVSERLSVPVSVEVEGGDRLVLSGPNGVGKSTLLAVLAGRIEPNGGTVSRHAGSRIVLLSQEVPEWNSAAPAHRVFSDHLAKNGRTRDDAPSLSSLGLLDAASAGSPVGRFSQGQQRRLQLAMCLAERPDLLMLDEPTNHLSSSLVDELTEAVQATSAAIVVATHDRQMLSDLEPWPRLKLGG</sequence>
<keyword evidence="3 6" id="KW-0067">ATP-binding</keyword>
<evidence type="ECO:0000256" key="3">
    <source>
        <dbReference type="ARBA" id="ARBA00022840"/>
    </source>
</evidence>
<dbReference type="PANTHER" id="PTHR19211">
    <property type="entry name" value="ATP-BINDING TRANSPORT PROTEIN-RELATED"/>
    <property type="match status" value="1"/>
</dbReference>
<evidence type="ECO:0000256" key="1">
    <source>
        <dbReference type="ARBA" id="ARBA00022737"/>
    </source>
</evidence>
<dbReference type="RefSeq" id="WP_092104895.1">
    <property type="nucleotide sequence ID" value="NZ_LT629739.1"/>
</dbReference>
<keyword evidence="7" id="KW-1185">Reference proteome</keyword>
<dbReference type="Pfam" id="PF00005">
    <property type="entry name" value="ABC_tran"/>
    <property type="match status" value="2"/>
</dbReference>
<proteinExistence type="predicted"/>
<dbReference type="InterPro" id="IPR003439">
    <property type="entry name" value="ABC_transporter-like_ATP-bd"/>
</dbReference>
<reference evidence="6" key="1">
    <citation type="submission" date="2016-10" db="EMBL/GenBank/DDBJ databases">
        <authorList>
            <person name="Varghese N."/>
            <person name="Submissions S."/>
        </authorList>
    </citation>
    <scope>NUCLEOTIDE SEQUENCE [LARGE SCALE GENOMIC DNA]</scope>
    <source>
        <strain evidence="6">DSM 22082</strain>
    </source>
</reference>
<evidence type="ECO:0000313" key="7">
    <source>
        <dbReference type="Proteomes" id="UP000199700"/>
    </source>
</evidence>
<dbReference type="STRING" id="629680.SAMN04489751_1766"/>
<feature type="domain" description="ABC transporter" evidence="5">
    <location>
        <begin position="349"/>
        <end position="542"/>
    </location>
</feature>
<dbReference type="PANTHER" id="PTHR19211:SF14">
    <property type="entry name" value="ATP-BINDING CASSETTE SUB-FAMILY F MEMBER 1"/>
    <property type="match status" value="1"/>
</dbReference>
<evidence type="ECO:0000256" key="4">
    <source>
        <dbReference type="SAM" id="MobiDB-lite"/>
    </source>
</evidence>
<keyword evidence="1" id="KW-0677">Repeat</keyword>
<dbReference type="FunFam" id="3.40.50.300:FF:000011">
    <property type="entry name" value="Putative ABC transporter ATP-binding component"/>
    <property type="match status" value="1"/>
</dbReference>
<name>A0A1H1RBC4_BRESA</name>
<evidence type="ECO:0000313" key="6">
    <source>
        <dbReference type="EMBL" id="SDS32983.1"/>
    </source>
</evidence>
<dbReference type="EMBL" id="LT629739">
    <property type="protein sequence ID" value="SDS32983.1"/>
    <property type="molecule type" value="Genomic_DNA"/>
</dbReference>
<dbReference type="InterPro" id="IPR017871">
    <property type="entry name" value="ABC_transporter-like_CS"/>
</dbReference>
<dbReference type="SUPFAM" id="SSF52540">
    <property type="entry name" value="P-loop containing nucleoside triphosphate hydrolases"/>
    <property type="match status" value="2"/>
</dbReference>
<protein>
    <submittedName>
        <fullName evidence="6">Macrolide transport system ATP-binding/permease protein</fullName>
    </submittedName>
</protein>
<dbReference type="AlphaFoldDB" id="A0A1H1RBC4"/>
<dbReference type="GO" id="GO:0005524">
    <property type="term" value="F:ATP binding"/>
    <property type="evidence" value="ECO:0007669"/>
    <property type="project" value="UniProtKB-KW"/>
</dbReference>